<reference evidence="3" key="1">
    <citation type="journal article" date="2021" name="Nat. Commun.">
        <title>Genetic determinants of endophytism in the Arabidopsis root mycobiome.</title>
        <authorList>
            <person name="Mesny F."/>
            <person name="Miyauchi S."/>
            <person name="Thiergart T."/>
            <person name="Pickel B."/>
            <person name="Atanasova L."/>
            <person name="Karlsson M."/>
            <person name="Huettel B."/>
            <person name="Barry K.W."/>
            <person name="Haridas S."/>
            <person name="Chen C."/>
            <person name="Bauer D."/>
            <person name="Andreopoulos W."/>
            <person name="Pangilinan J."/>
            <person name="LaButti K."/>
            <person name="Riley R."/>
            <person name="Lipzen A."/>
            <person name="Clum A."/>
            <person name="Drula E."/>
            <person name="Henrissat B."/>
            <person name="Kohler A."/>
            <person name="Grigoriev I.V."/>
            <person name="Martin F.M."/>
            <person name="Hacquard S."/>
        </authorList>
    </citation>
    <scope>NUCLEOTIDE SEQUENCE</scope>
    <source>
        <strain evidence="3">MPI-CAGE-CH-0235</strain>
    </source>
</reference>
<evidence type="ECO:0000256" key="1">
    <source>
        <dbReference type="ARBA" id="ARBA00022884"/>
    </source>
</evidence>
<dbReference type="InterPro" id="IPR036397">
    <property type="entry name" value="RNaseH_sf"/>
</dbReference>
<keyword evidence="1" id="KW-0694">RNA-binding</keyword>
<comment type="caution">
    <text evidence="3">The sequence shown here is derived from an EMBL/GenBank/DDBJ whole genome shotgun (WGS) entry which is preliminary data.</text>
</comment>
<dbReference type="InterPro" id="IPR001584">
    <property type="entry name" value="Integrase_cat-core"/>
</dbReference>
<dbReference type="GO" id="GO:0015074">
    <property type="term" value="P:DNA integration"/>
    <property type="evidence" value="ECO:0007669"/>
    <property type="project" value="InterPro"/>
</dbReference>
<dbReference type="PANTHER" id="PTHR37984">
    <property type="entry name" value="PROTEIN CBG26694"/>
    <property type="match status" value="1"/>
</dbReference>
<dbReference type="SUPFAM" id="SSF53098">
    <property type="entry name" value="Ribonuclease H-like"/>
    <property type="match status" value="1"/>
</dbReference>
<name>A0A8K0SU14_9HYPO</name>
<evidence type="ECO:0000313" key="4">
    <source>
        <dbReference type="Proteomes" id="UP000813444"/>
    </source>
</evidence>
<dbReference type="PROSITE" id="PS50994">
    <property type="entry name" value="INTEGRASE"/>
    <property type="match status" value="1"/>
</dbReference>
<organism evidence="3 4">
    <name type="scientific">Stachybotrys elegans</name>
    <dbReference type="NCBI Taxonomy" id="80388"/>
    <lineage>
        <taxon>Eukaryota</taxon>
        <taxon>Fungi</taxon>
        <taxon>Dikarya</taxon>
        <taxon>Ascomycota</taxon>
        <taxon>Pezizomycotina</taxon>
        <taxon>Sordariomycetes</taxon>
        <taxon>Hypocreomycetidae</taxon>
        <taxon>Hypocreales</taxon>
        <taxon>Stachybotryaceae</taxon>
        <taxon>Stachybotrys</taxon>
    </lineage>
</organism>
<accession>A0A8K0SU14</accession>
<feature type="domain" description="Integrase catalytic" evidence="2">
    <location>
        <begin position="1"/>
        <end position="115"/>
    </location>
</feature>
<dbReference type="OrthoDB" id="5153223at2759"/>
<dbReference type="GO" id="GO:0005634">
    <property type="term" value="C:nucleus"/>
    <property type="evidence" value="ECO:0007669"/>
    <property type="project" value="UniProtKB-ARBA"/>
</dbReference>
<dbReference type="InterPro" id="IPR050951">
    <property type="entry name" value="Retrovirus_Pol_polyprotein"/>
</dbReference>
<evidence type="ECO:0000313" key="3">
    <source>
        <dbReference type="EMBL" id="KAH7319936.1"/>
    </source>
</evidence>
<protein>
    <recommendedName>
        <fullName evidence="2">Integrase catalytic domain-containing protein</fullName>
    </recommendedName>
</protein>
<proteinExistence type="predicted"/>
<dbReference type="PANTHER" id="PTHR37984:SF5">
    <property type="entry name" value="PROTEIN NYNRIN-LIKE"/>
    <property type="match status" value="1"/>
</dbReference>
<dbReference type="Proteomes" id="UP000813444">
    <property type="component" value="Unassembled WGS sequence"/>
</dbReference>
<dbReference type="EMBL" id="JAGPNK010000006">
    <property type="protein sequence ID" value="KAH7319936.1"/>
    <property type="molecule type" value="Genomic_DNA"/>
</dbReference>
<dbReference type="AlphaFoldDB" id="A0A8K0SU14"/>
<sequence>MTNATETVSQVVKWLAHLPSSPIAFYTDPGSTFRSVEFTGAFTSKGISCLQAPTKSHKSVGRIEVYNCILQDVLGKTLGPDTDWVSYLSGVSQAMNSRVVQSLGYSPAEILYGIDLRIPLDKRFPPLDTSNLKGSLEEDRAVWGDCEEAAEAVVQFVASREAIRRYVDELEKRELDIRQERHDLSRYAPYHPGHLVMVLQEGKPKKLRPRWTGPFRIQVRVGRASYSLENVNGTPIAVSSRRLYDYHYDHLKPFFPRTGRLATPGEDLPPTSKLR</sequence>
<dbReference type="Gene3D" id="3.30.420.10">
    <property type="entry name" value="Ribonuclease H-like superfamily/Ribonuclease H"/>
    <property type="match status" value="1"/>
</dbReference>
<dbReference type="GO" id="GO:0003723">
    <property type="term" value="F:RNA binding"/>
    <property type="evidence" value="ECO:0007669"/>
    <property type="project" value="UniProtKB-KW"/>
</dbReference>
<dbReference type="InterPro" id="IPR012337">
    <property type="entry name" value="RNaseH-like_sf"/>
</dbReference>
<gene>
    <name evidence="3" type="ORF">B0I35DRAFT_478234</name>
</gene>
<keyword evidence="4" id="KW-1185">Reference proteome</keyword>
<evidence type="ECO:0000259" key="2">
    <source>
        <dbReference type="PROSITE" id="PS50994"/>
    </source>
</evidence>